<protein>
    <recommendedName>
        <fullName evidence="3">Homeodomain-like domain-containing protein</fullName>
    </recommendedName>
</protein>
<sequence length="159" mass="18346">MAINEQTKSEIRALRLQGYGYRKIAGEIGISRDLVRNYCKTNALDGLGSSLINVPRCANCGKAIEVKPTGRRRKYCSDKCRHQWQEATPLMHEHSCTYCGKKFTSPAKVAKYCCHKCFERDRFWRKEDVQMVMEYIEKEEPVPNAPGWIKKLINGILDE</sequence>
<dbReference type="RefSeq" id="WP_018704804.1">
    <property type="nucleotide sequence ID" value="NZ_FQZD01000012.1"/>
</dbReference>
<reference evidence="1 2" key="1">
    <citation type="submission" date="2016-11" db="EMBL/GenBank/DDBJ databases">
        <authorList>
            <person name="Varghese N."/>
            <person name="Submissions S."/>
        </authorList>
    </citation>
    <scope>NUCLEOTIDE SEQUENCE [LARGE SCALE GENOMIC DNA]</scope>
    <source>
        <strain evidence="1 2">DSM 15287</strain>
    </source>
</reference>
<dbReference type="EMBL" id="FQZD01000012">
    <property type="protein sequence ID" value="SHJ11367.1"/>
    <property type="molecule type" value="Genomic_DNA"/>
</dbReference>
<organism evidence="1 2">
    <name type="scientific">Propionispora hippei DSM 15287</name>
    <dbReference type="NCBI Taxonomy" id="1123003"/>
    <lineage>
        <taxon>Bacteria</taxon>
        <taxon>Bacillati</taxon>
        <taxon>Bacillota</taxon>
        <taxon>Negativicutes</taxon>
        <taxon>Selenomonadales</taxon>
        <taxon>Sporomusaceae</taxon>
        <taxon>Propionispora</taxon>
    </lineage>
</organism>
<dbReference type="OrthoDB" id="9792035at2"/>
<gene>
    <name evidence="1" type="ORF">SAMN02745170_01760</name>
</gene>
<accession>A0A1M6GN15</accession>
<dbReference type="Gene3D" id="1.10.10.60">
    <property type="entry name" value="Homeodomain-like"/>
    <property type="match status" value="1"/>
</dbReference>
<name>A0A1M6GN15_9FIRM</name>
<dbReference type="AlphaFoldDB" id="A0A1M6GN15"/>
<evidence type="ECO:0008006" key="3">
    <source>
        <dbReference type="Google" id="ProtNLM"/>
    </source>
</evidence>
<dbReference type="Proteomes" id="UP000322917">
    <property type="component" value="Unassembled WGS sequence"/>
</dbReference>
<evidence type="ECO:0000313" key="2">
    <source>
        <dbReference type="Proteomes" id="UP000322917"/>
    </source>
</evidence>
<keyword evidence="2" id="KW-1185">Reference proteome</keyword>
<proteinExistence type="predicted"/>
<evidence type="ECO:0000313" key="1">
    <source>
        <dbReference type="EMBL" id="SHJ11367.1"/>
    </source>
</evidence>